<dbReference type="EMBL" id="CP029333">
    <property type="protein sequence ID" value="AXO25950.1"/>
    <property type="molecule type" value="Genomic_DNA"/>
</dbReference>
<proteinExistence type="predicted"/>
<dbReference type="InterPro" id="IPR044068">
    <property type="entry name" value="CB"/>
</dbReference>
<evidence type="ECO:0000313" key="3">
    <source>
        <dbReference type="EMBL" id="AXO22176.1"/>
    </source>
</evidence>
<sequence>MTRRIRDCQRCGRAVGKPERDVCARCHWARTHAPVKQPCPRCGVQRVLRSHSGRCVRCSRVCRVCGAPVLFVDRDVCARCARRDRRDADRVECPRCGKRRVLRPTTGWCGSCSHPGRPPNPDAACVDCGQVTRLAGAGRCRSCWARSPHRLVVRAANVAAALDHPPDWMGGFGAYLVGRHHPSRACAMLTRLAKRLADIGAPVHPQTLLESIDADVPLTRALEDFLTANKLALPPDREERRAAARRQSRINAVPAPLQPVVTGFAAYLVSGRDRARRTGTHPRGHATLEARLGAVRDFAQFLTSHRGKTDWSTVEVGDVEAFLHAHPSRRTYYLVGLRQFCRYAVRRRVMLIDPTAGLNAPQTMAFRGPTLPTDRQRELFRRWSTDPEVHPHEAFVGLAALLHGATTQELQHLTDADIDHDSHRIRLGRRPHPTPLDPWTWTALQRCISHRDTVGSNNSHLLITLQTKATRAAPSDGYVKNTLRAVGIQPRILRSTRLVDLVGTVDAKLVAAAYGMRNEAVAAYLADHVDATRLPNP</sequence>
<evidence type="ECO:0000313" key="5">
    <source>
        <dbReference type="Proteomes" id="UP000259236"/>
    </source>
</evidence>
<reference evidence="4 5" key="1">
    <citation type="submission" date="2018-05" db="EMBL/GenBank/DDBJ databases">
        <title>Sequencing and annotation of Mycobacterium avium strain 109 (MAC109).</title>
        <authorList>
            <person name="Matern W.M."/>
            <person name="Bader J.S."/>
            <person name="Karakousis P.C."/>
        </authorList>
    </citation>
    <scope>NUCLEOTIDE SEQUENCE [LARGE SCALE GENOMIC DNA]</scope>
    <source>
        <strain evidence="4 5">MAC109</strain>
        <plasmid evidence="4 5">pMAC109a</plasmid>
    </source>
</reference>
<evidence type="ECO:0000259" key="2">
    <source>
        <dbReference type="PROSITE" id="PS51900"/>
    </source>
</evidence>
<geneLocation type="plasmid" evidence="4 5">
    <name>pMAC109a</name>
</geneLocation>
<organism evidence="4 5">
    <name type="scientific">Mycobacterium avium subsp. hominissuis</name>
    <dbReference type="NCBI Taxonomy" id="439334"/>
    <lineage>
        <taxon>Bacteria</taxon>
        <taxon>Bacillati</taxon>
        <taxon>Actinomycetota</taxon>
        <taxon>Actinomycetes</taxon>
        <taxon>Mycobacteriales</taxon>
        <taxon>Mycobacteriaceae</taxon>
        <taxon>Mycobacterium</taxon>
        <taxon>Mycobacterium avium complex (MAC)</taxon>
    </lineage>
</organism>
<dbReference type="AlphaFoldDB" id="A0A3B6XFL6"/>
<evidence type="ECO:0000313" key="4">
    <source>
        <dbReference type="EMBL" id="AXO25950.1"/>
    </source>
</evidence>
<dbReference type="EMBL" id="CP029332">
    <property type="protein sequence ID" value="AXO22176.1"/>
    <property type="molecule type" value="Genomic_DNA"/>
</dbReference>
<accession>A0A3B6XFL6</accession>
<feature type="domain" description="Core-binding (CB)" evidence="2">
    <location>
        <begin position="255"/>
        <end position="345"/>
    </location>
</feature>
<name>A0A3B6XFL6_MYCAV</name>
<dbReference type="InterPro" id="IPR011010">
    <property type="entry name" value="DNA_brk_join_enz"/>
</dbReference>
<keyword evidence="4" id="KW-0614">Plasmid</keyword>
<evidence type="ECO:0000256" key="1">
    <source>
        <dbReference type="PROSITE-ProRule" id="PRU01248"/>
    </source>
</evidence>
<dbReference type="GO" id="GO:0003677">
    <property type="term" value="F:DNA binding"/>
    <property type="evidence" value="ECO:0007669"/>
    <property type="project" value="UniProtKB-UniRule"/>
</dbReference>
<dbReference type="Proteomes" id="UP000259236">
    <property type="component" value="Plasmid pMAC109a"/>
</dbReference>
<keyword evidence="1" id="KW-0238">DNA-binding</keyword>
<gene>
    <name evidence="3" type="ORF">DFS55_05915</name>
    <name evidence="4" type="ORF">DFS55_25315</name>
</gene>
<protein>
    <recommendedName>
        <fullName evidence="2">Core-binding (CB) domain-containing protein</fullName>
    </recommendedName>
</protein>
<dbReference type="PROSITE" id="PS51900">
    <property type="entry name" value="CB"/>
    <property type="match status" value="1"/>
</dbReference>
<dbReference type="Proteomes" id="UP000259236">
    <property type="component" value="Chromosome"/>
</dbReference>
<dbReference type="SUPFAM" id="SSF56349">
    <property type="entry name" value="DNA breaking-rejoining enzymes"/>
    <property type="match status" value="1"/>
</dbReference>